<dbReference type="GO" id="GO:0008285">
    <property type="term" value="P:negative regulation of cell population proliferation"/>
    <property type="evidence" value="ECO:0007669"/>
    <property type="project" value="InterPro"/>
</dbReference>
<dbReference type="EMBL" id="JTDF01000112">
    <property type="protein sequence ID" value="KAF8572250.1"/>
    <property type="molecule type" value="Genomic_DNA"/>
</dbReference>
<dbReference type="InterPro" id="IPR013783">
    <property type="entry name" value="Ig-like_fold"/>
</dbReference>
<organism evidence="1 2">
    <name type="scientific">Paragonimus westermani</name>
    <dbReference type="NCBI Taxonomy" id="34504"/>
    <lineage>
        <taxon>Eukaryota</taxon>
        <taxon>Metazoa</taxon>
        <taxon>Spiralia</taxon>
        <taxon>Lophotrochozoa</taxon>
        <taxon>Platyhelminthes</taxon>
        <taxon>Trematoda</taxon>
        <taxon>Digenea</taxon>
        <taxon>Plagiorchiida</taxon>
        <taxon>Troglotremata</taxon>
        <taxon>Troglotrematidae</taxon>
        <taxon>Paragonimus</taxon>
    </lineage>
</organism>
<evidence type="ECO:0008006" key="3">
    <source>
        <dbReference type="Google" id="ProtNLM"/>
    </source>
</evidence>
<evidence type="ECO:0000313" key="2">
    <source>
        <dbReference type="Proteomes" id="UP000699462"/>
    </source>
</evidence>
<dbReference type="Proteomes" id="UP000699462">
    <property type="component" value="Unassembled WGS sequence"/>
</dbReference>
<proteinExistence type="predicted"/>
<gene>
    <name evidence="1" type="ORF">P879_01847</name>
</gene>
<dbReference type="PANTHER" id="PTHR46348">
    <property type="entry name" value="DELETED IN LUNG AND ESOPHAGEAL CANCER PROTEIN 1"/>
    <property type="match status" value="1"/>
</dbReference>
<protein>
    <recommendedName>
        <fullName evidence="3">MSP domain-containing protein</fullName>
    </recommendedName>
</protein>
<reference evidence="1 2" key="1">
    <citation type="submission" date="2019-07" db="EMBL/GenBank/DDBJ databases">
        <title>Annotation for the trematode Paragonimus westermani.</title>
        <authorList>
            <person name="Choi Y.-J."/>
        </authorList>
    </citation>
    <scope>NUCLEOTIDE SEQUENCE [LARGE SCALE GENOMIC DNA]</scope>
    <source>
        <strain evidence="1">180907_Pwestermani</strain>
    </source>
</reference>
<dbReference type="PANTHER" id="PTHR46348:SF1">
    <property type="entry name" value="DELETED IN LUNG AND ESOPHAGEAL CANCER PROTEIN 1"/>
    <property type="match status" value="1"/>
</dbReference>
<dbReference type="AlphaFoldDB" id="A0A8T0DXE3"/>
<dbReference type="GO" id="GO:0005737">
    <property type="term" value="C:cytoplasm"/>
    <property type="evidence" value="ECO:0007669"/>
    <property type="project" value="TreeGrafter"/>
</dbReference>
<sequence length="373" mass="41263">MSSTPLDFEWFRTDVKPHDTSGHQSETDNHLRTEHTATPFENVLDCSPTDLFVIRPRTGQLDCENSTSFELICAPDKVGEFSGTYRLILKEAPALVPNSTDRIKADLVPLELELRATVVTLPITLEPSVLSIPGKQPLGVPIHRFIKLVNNSPDCPITFCWQPNIHTHRSDNGDSTCQPDKAAISTVHSSRSCSQLSANLSRSVDKGNNDDNPDERFDTLIVFEPNMGVVAPGRTVSIDVSVCSSQTGLCHQIIPCHIDSLPGSPLWLRVEADFRPPMLMINEPDCNFGLIRFGSESHRTIVVRNSASCAQKWTIRPDFSDERIAHRELVIQPAAGVIEPFNSISLSLTLKPRSVGSYRGCLQLESEQCNTIL</sequence>
<dbReference type="InterPro" id="IPR033304">
    <property type="entry name" value="DLEC1"/>
</dbReference>
<name>A0A8T0DXE3_9TREM</name>
<keyword evidence="2" id="KW-1185">Reference proteome</keyword>
<evidence type="ECO:0000313" key="1">
    <source>
        <dbReference type="EMBL" id="KAF8572250.1"/>
    </source>
</evidence>
<dbReference type="GO" id="GO:0015631">
    <property type="term" value="F:tubulin binding"/>
    <property type="evidence" value="ECO:0007669"/>
    <property type="project" value="TreeGrafter"/>
</dbReference>
<dbReference type="GO" id="GO:0005929">
    <property type="term" value="C:cilium"/>
    <property type="evidence" value="ECO:0007669"/>
    <property type="project" value="TreeGrafter"/>
</dbReference>
<accession>A0A8T0DXE3</accession>
<dbReference type="Gene3D" id="2.60.40.10">
    <property type="entry name" value="Immunoglobulins"/>
    <property type="match status" value="2"/>
</dbReference>
<dbReference type="OrthoDB" id="2115465at2759"/>
<comment type="caution">
    <text evidence="1">The sequence shown here is derived from an EMBL/GenBank/DDBJ whole genome shotgun (WGS) entry which is preliminary data.</text>
</comment>